<keyword evidence="1" id="KW-0812">Transmembrane</keyword>
<gene>
    <name evidence="2" type="ORF">EDEG_03073</name>
</gene>
<dbReference type="InParanoid" id="J9D4P4"/>
<feature type="transmembrane region" description="Helical" evidence="1">
    <location>
        <begin position="225"/>
        <end position="249"/>
    </location>
</feature>
<feature type="transmembrane region" description="Helical" evidence="1">
    <location>
        <begin position="123"/>
        <end position="151"/>
    </location>
</feature>
<keyword evidence="1" id="KW-0472">Membrane</keyword>
<keyword evidence="3" id="KW-1185">Reference proteome</keyword>
<evidence type="ECO:0000256" key="1">
    <source>
        <dbReference type="SAM" id="Phobius"/>
    </source>
</evidence>
<feature type="transmembrane region" description="Helical" evidence="1">
    <location>
        <begin position="189"/>
        <end position="205"/>
    </location>
</feature>
<protein>
    <submittedName>
        <fullName evidence="2">Uncharacterized protein</fullName>
    </submittedName>
</protein>
<name>J9D4P4_EDHAE</name>
<dbReference type="AlphaFoldDB" id="J9D4P4"/>
<dbReference type="HOGENOM" id="CLU_888595_0_0_1"/>
<sequence length="313" mass="37498">MKNEKKMNKKEKENENQAPPKIDCRRVFKLYRRGLKKMIKEVKIVVLFVCVTFFPFLIFTIHFIPDSIFTFEEKKMCCWHTLNIILCCFNTFSSFILTQELYDMEMKTLVQEMKEKRYTSYTFYLYIMLHLFVFNIFVSMTTAPLAILIVWQKIAHSFYFIVLPWYVLFNTMLSLSFNMVFGYSLMGKIISGFCIATTLVPIYNYQPFYTKNFFNNTFIEKFFEILIMFFLILPFNSIVFFIESIYLNFLKDEMVLDVKYHSGLIDRIHLFLTNNLISKSKFLGSFFVIVPFWIIMGIWRNNCRIASLIKTSK</sequence>
<reference evidence="3" key="2">
    <citation type="submission" date="2015-07" db="EMBL/GenBank/DDBJ databases">
        <title>Contrasting host-pathogen interactions and genome evolution in two generalist and specialist microsporidian pathogens of mosquitoes.</title>
        <authorList>
            <consortium name="The Broad Institute Genomics Platform"/>
            <consortium name="The Broad Institute Genome Sequencing Center for Infectious Disease"/>
            <person name="Cuomo C.A."/>
            <person name="Sanscrainte N.D."/>
            <person name="Goldberg J.M."/>
            <person name="Heiman D."/>
            <person name="Young S."/>
            <person name="Zeng Q."/>
            <person name="Becnel J.J."/>
            <person name="Birren B.W."/>
        </authorList>
    </citation>
    <scope>NUCLEOTIDE SEQUENCE [LARGE SCALE GENOMIC DNA]</scope>
    <source>
        <strain evidence="3">USNM 41457</strain>
    </source>
</reference>
<evidence type="ECO:0000313" key="2">
    <source>
        <dbReference type="EMBL" id="EJW02519.1"/>
    </source>
</evidence>
<organism evidence="2 3">
    <name type="scientific">Edhazardia aedis (strain USNM 41457)</name>
    <name type="common">Microsporidian parasite</name>
    <dbReference type="NCBI Taxonomy" id="1003232"/>
    <lineage>
        <taxon>Eukaryota</taxon>
        <taxon>Fungi</taxon>
        <taxon>Fungi incertae sedis</taxon>
        <taxon>Microsporidia</taxon>
        <taxon>Edhazardia</taxon>
    </lineage>
</organism>
<reference evidence="2 3" key="1">
    <citation type="submission" date="2011-08" db="EMBL/GenBank/DDBJ databases">
        <authorList>
            <person name="Liu Z.J."/>
            <person name="Shi F.L."/>
            <person name="Lu J.Q."/>
            <person name="Li M."/>
            <person name="Wang Z.L."/>
        </authorList>
    </citation>
    <scope>NUCLEOTIDE SEQUENCE [LARGE SCALE GENOMIC DNA]</scope>
    <source>
        <strain evidence="2 3">USNM 41457</strain>
    </source>
</reference>
<dbReference type="EMBL" id="AFBI03000067">
    <property type="protein sequence ID" value="EJW02519.1"/>
    <property type="molecule type" value="Genomic_DNA"/>
</dbReference>
<keyword evidence="1" id="KW-1133">Transmembrane helix</keyword>
<feature type="transmembrane region" description="Helical" evidence="1">
    <location>
        <begin position="42"/>
        <end position="64"/>
    </location>
</feature>
<accession>J9D4P4</accession>
<comment type="caution">
    <text evidence="2">The sequence shown here is derived from an EMBL/GenBank/DDBJ whole genome shotgun (WGS) entry which is preliminary data.</text>
</comment>
<feature type="transmembrane region" description="Helical" evidence="1">
    <location>
        <begin position="157"/>
        <end position="177"/>
    </location>
</feature>
<dbReference type="VEuPathDB" id="MicrosporidiaDB:EDEG_03073"/>
<dbReference type="Proteomes" id="UP000003163">
    <property type="component" value="Unassembled WGS sequence"/>
</dbReference>
<feature type="transmembrane region" description="Helical" evidence="1">
    <location>
        <begin position="282"/>
        <end position="299"/>
    </location>
</feature>
<evidence type="ECO:0000313" key="3">
    <source>
        <dbReference type="Proteomes" id="UP000003163"/>
    </source>
</evidence>
<proteinExistence type="predicted"/>
<feature type="transmembrane region" description="Helical" evidence="1">
    <location>
        <begin position="79"/>
        <end position="102"/>
    </location>
</feature>